<dbReference type="SUPFAM" id="SSF51905">
    <property type="entry name" value="FAD/NAD(P)-binding domain"/>
    <property type="match status" value="1"/>
</dbReference>
<dbReference type="InterPro" id="IPR006905">
    <property type="entry name" value="Flavin_halogenase"/>
</dbReference>
<name>A0A6J7WV76_9CAUD</name>
<dbReference type="Gene3D" id="3.50.50.60">
    <property type="entry name" value="FAD/NAD(P)-binding domain"/>
    <property type="match status" value="2"/>
</dbReference>
<proteinExistence type="predicted"/>
<dbReference type="EMBL" id="LR798294">
    <property type="protein sequence ID" value="CAB5221650.1"/>
    <property type="molecule type" value="Genomic_DNA"/>
</dbReference>
<dbReference type="PANTHER" id="PTHR43747">
    <property type="entry name" value="FAD-BINDING PROTEIN"/>
    <property type="match status" value="1"/>
</dbReference>
<dbReference type="GO" id="GO:0004497">
    <property type="term" value="F:monooxygenase activity"/>
    <property type="evidence" value="ECO:0007669"/>
    <property type="project" value="InterPro"/>
</dbReference>
<dbReference type="Pfam" id="PF04820">
    <property type="entry name" value="Trp_halogenase"/>
    <property type="match status" value="1"/>
</dbReference>
<accession>A0A6J7WV76</accession>
<reference evidence="1" key="1">
    <citation type="submission" date="2020-05" db="EMBL/GenBank/DDBJ databases">
        <authorList>
            <person name="Chiriac C."/>
            <person name="Salcher M."/>
            <person name="Ghai R."/>
            <person name="Kavagutti S V."/>
        </authorList>
    </citation>
    <scope>NUCLEOTIDE SEQUENCE</scope>
</reference>
<evidence type="ECO:0000313" key="1">
    <source>
        <dbReference type="EMBL" id="CAB5221650.1"/>
    </source>
</evidence>
<dbReference type="InterPro" id="IPR050816">
    <property type="entry name" value="Flavin-dep_Halogenase_NPB"/>
</dbReference>
<protein>
    <submittedName>
        <fullName evidence="1">Flavin-dependent halogenase</fullName>
    </submittedName>
</protein>
<dbReference type="PANTHER" id="PTHR43747:SF4">
    <property type="entry name" value="FLAVIN-DEPENDENT TRYPTOPHAN HALOGENASE"/>
    <property type="match status" value="1"/>
</dbReference>
<dbReference type="InterPro" id="IPR036188">
    <property type="entry name" value="FAD/NAD-bd_sf"/>
</dbReference>
<organism evidence="1">
    <name type="scientific">uncultured Caudovirales phage</name>
    <dbReference type="NCBI Taxonomy" id="2100421"/>
    <lineage>
        <taxon>Viruses</taxon>
        <taxon>Duplodnaviria</taxon>
        <taxon>Heunggongvirae</taxon>
        <taxon>Uroviricota</taxon>
        <taxon>Caudoviricetes</taxon>
        <taxon>Peduoviridae</taxon>
        <taxon>Maltschvirus</taxon>
        <taxon>Maltschvirus maltsch</taxon>
    </lineage>
</organism>
<gene>
    <name evidence="1" type="ORF">UFOVP242_5</name>
</gene>
<sequence length="401" mass="46336">MAVFLFLTYNNNMKKIAIIGNGTAGCLTATHLSCFCNAEEITWYYDPNIKPQAVGEGSLTDLPFDLSIGANFNHTDLPNIGGTLKAGIRKIDWSNTDMFDENFGFGVHAMHFNAAKLQEFLFEKIKKTTNVKIIEANITADEIDADHIVDCSGFPKDYSDYDQSEFIPVNAAFVTQCNWDYPRFNHTLTIARPYGWVFGIPLQNRCAIGYMYNDKINTLDEIKEDVKNIFDRFNLTPSNVTNHLSFKNYRRKLNFTKRVSYNGNASFFLEPLEATTIWLTNKNKKWVFESIYNLKTLNQINQEYWDITDEIENVVMMHYLVGSKFKTEFWEFAYERAVKKLKLAVKNNSFRNFCNDSFSYNPKIAREPIPEYGSWDLSVMHQNLNHLNIKSKLDSLGYGLF</sequence>